<reference evidence="2" key="1">
    <citation type="submission" date="2021-02" db="EMBL/GenBank/DDBJ databases">
        <authorList>
            <person name="Steward A R."/>
        </authorList>
    </citation>
    <scope>NUCLEOTIDE SEQUENCE</scope>
</reference>
<protein>
    <submittedName>
        <fullName evidence="2">Uncharacterized protein</fullName>
    </submittedName>
</protein>
<dbReference type="EMBL" id="CAJOBZ010000023">
    <property type="protein sequence ID" value="CAF4870286.1"/>
    <property type="molecule type" value="Genomic_DNA"/>
</dbReference>
<comment type="caution">
    <text evidence="2">The sequence shown here is derived from an EMBL/GenBank/DDBJ whole genome shotgun (WGS) entry which is preliminary data.</text>
</comment>
<dbReference type="OrthoDB" id="7334435at2759"/>
<name>A0A821TBH7_9NEOP</name>
<proteinExistence type="predicted"/>
<organism evidence="2 3">
    <name type="scientific">Pieris macdunnoughi</name>
    <dbReference type="NCBI Taxonomy" id="345717"/>
    <lineage>
        <taxon>Eukaryota</taxon>
        <taxon>Metazoa</taxon>
        <taxon>Ecdysozoa</taxon>
        <taxon>Arthropoda</taxon>
        <taxon>Hexapoda</taxon>
        <taxon>Insecta</taxon>
        <taxon>Pterygota</taxon>
        <taxon>Neoptera</taxon>
        <taxon>Endopterygota</taxon>
        <taxon>Lepidoptera</taxon>
        <taxon>Glossata</taxon>
        <taxon>Ditrysia</taxon>
        <taxon>Papilionoidea</taxon>
        <taxon>Pieridae</taxon>
        <taxon>Pierinae</taxon>
        <taxon>Pieris</taxon>
    </lineage>
</organism>
<feature type="compositionally biased region" description="Low complexity" evidence="1">
    <location>
        <begin position="8"/>
        <end position="23"/>
    </location>
</feature>
<feature type="compositionally biased region" description="Low complexity" evidence="1">
    <location>
        <begin position="52"/>
        <end position="68"/>
    </location>
</feature>
<sequence>MRLAALGRQAAGSGAPVAAAAPRARGRGTGAEGRHSTVDVMLQCFSSSAVPGEASAGGRRDGSSGVRGPRTTQGRKRLEKLPSTMAAARRRGSPRNRYAVAKVRWPLLLRRMRPPRPEPR</sequence>
<evidence type="ECO:0000313" key="2">
    <source>
        <dbReference type="EMBL" id="CAF4870286.1"/>
    </source>
</evidence>
<dbReference type="AlphaFoldDB" id="A0A821TBH7"/>
<gene>
    <name evidence="2" type="ORF">PMACD_LOCUS8696</name>
</gene>
<feature type="region of interest" description="Disordered" evidence="1">
    <location>
        <begin position="1"/>
        <end position="34"/>
    </location>
</feature>
<evidence type="ECO:0000256" key="1">
    <source>
        <dbReference type="SAM" id="MobiDB-lite"/>
    </source>
</evidence>
<evidence type="ECO:0000313" key="3">
    <source>
        <dbReference type="Proteomes" id="UP000663880"/>
    </source>
</evidence>
<accession>A0A821TBH7</accession>
<dbReference type="Proteomes" id="UP000663880">
    <property type="component" value="Unassembled WGS sequence"/>
</dbReference>
<feature type="region of interest" description="Disordered" evidence="1">
    <location>
        <begin position="49"/>
        <end position="97"/>
    </location>
</feature>
<keyword evidence="3" id="KW-1185">Reference proteome</keyword>